<name>A0A1X7TUV0_AMPQE</name>
<dbReference type="EnsemblMetazoa" id="Aqu2.1.18978_001">
    <property type="protein sequence ID" value="Aqu2.1.18978_001"/>
    <property type="gene ID" value="Aqu2.1.18978"/>
</dbReference>
<reference evidence="1" key="1">
    <citation type="submission" date="2017-05" db="UniProtKB">
        <authorList>
            <consortium name="EnsemblMetazoa"/>
        </authorList>
    </citation>
    <scope>IDENTIFICATION</scope>
</reference>
<organism evidence="1">
    <name type="scientific">Amphimedon queenslandica</name>
    <name type="common">Sponge</name>
    <dbReference type="NCBI Taxonomy" id="400682"/>
    <lineage>
        <taxon>Eukaryota</taxon>
        <taxon>Metazoa</taxon>
        <taxon>Porifera</taxon>
        <taxon>Demospongiae</taxon>
        <taxon>Heteroscleromorpha</taxon>
        <taxon>Haplosclerida</taxon>
        <taxon>Niphatidae</taxon>
        <taxon>Amphimedon</taxon>
    </lineage>
</organism>
<accession>A0A1X7TUV0</accession>
<dbReference type="InParanoid" id="A0A1X7TUV0"/>
<proteinExistence type="predicted"/>
<sequence>MHNICENSSLELTTHTHIDGDAETQLSEDLPPEPCQSLLNVSTQESRRCNINCEMYSTHIVSVDISSVVQPPKLQKCGRPKGATKSAIGIPSKKKAKIAVKTVPFGKNYLLKKNMVSL</sequence>
<dbReference type="AlphaFoldDB" id="A0A1X7TUV0"/>
<evidence type="ECO:0000313" key="1">
    <source>
        <dbReference type="EnsemblMetazoa" id="Aqu2.1.18978_001"/>
    </source>
</evidence>
<protein>
    <submittedName>
        <fullName evidence="1">Uncharacterized protein</fullName>
    </submittedName>
</protein>